<evidence type="ECO:0000256" key="1">
    <source>
        <dbReference type="ARBA" id="ARBA00001928"/>
    </source>
</evidence>
<protein>
    <recommendedName>
        <fullName evidence="2">arginine decarboxylase</fullName>
        <ecNumber evidence="2">4.1.1.19</ecNumber>
    </recommendedName>
</protein>
<proteinExistence type="inferred from homology"/>
<dbReference type="SFLD" id="SFLDG01170">
    <property type="entry name" value="Pyruvoyl-dependent_arginine_de"/>
    <property type="match status" value="1"/>
</dbReference>
<organism evidence="7">
    <name type="scientific">marine sediment metagenome</name>
    <dbReference type="NCBI Taxonomy" id="412755"/>
    <lineage>
        <taxon>unclassified sequences</taxon>
        <taxon>metagenomes</taxon>
        <taxon>ecological metagenomes</taxon>
    </lineage>
</organism>
<dbReference type="NCBIfam" id="TIGR00286">
    <property type="entry name" value="pyruvoyl-dependent arginine decarboxylase"/>
    <property type="match status" value="1"/>
</dbReference>
<dbReference type="AlphaFoldDB" id="A0A0F9TDZ3"/>
<dbReference type="PANTHER" id="PTHR40438">
    <property type="entry name" value="PYRUVOYL-DEPENDENT ARGININE DECARBOXYLASE"/>
    <property type="match status" value="1"/>
</dbReference>
<dbReference type="PANTHER" id="PTHR40438:SF1">
    <property type="entry name" value="PYRUVOYL-DEPENDENT ARGININE DECARBOXYLASE"/>
    <property type="match status" value="1"/>
</dbReference>
<comment type="cofactor">
    <cofactor evidence="1">
        <name>pyruvate</name>
        <dbReference type="ChEBI" id="CHEBI:15361"/>
    </cofactor>
</comment>
<evidence type="ECO:0000256" key="6">
    <source>
        <dbReference type="ARBA" id="ARBA00049309"/>
    </source>
</evidence>
<dbReference type="Gene3D" id="3.50.20.10">
    <property type="entry name" value="Pyruvoyl-Dependent Histidine Decarboxylase, subunit B"/>
    <property type="match status" value="1"/>
</dbReference>
<dbReference type="GO" id="GO:0008792">
    <property type="term" value="F:arginine decarboxylase activity"/>
    <property type="evidence" value="ECO:0007669"/>
    <property type="project" value="UniProtKB-EC"/>
</dbReference>
<evidence type="ECO:0000256" key="5">
    <source>
        <dbReference type="ARBA" id="ARBA00023317"/>
    </source>
</evidence>
<comment type="caution">
    <text evidence="7">The sequence shown here is derived from an EMBL/GenBank/DDBJ whole genome shotgun (WGS) entry which is preliminary data.</text>
</comment>
<dbReference type="GO" id="GO:0006527">
    <property type="term" value="P:L-arginine catabolic process"/>
    <property type="evidence" value="ECO:0007669"/>
    <property type="project" value="InterPro"/>
</dbReference>
<dbReference type="Gene3D" id="3.30.60.30">
    <property type="match status" value="1"/>
</dbReference>
<dbReference type="SFLD" id="SFLDS00055">
    <property type="entry name" value="Pyruvoyl-Dependent_Histidine/A"/>
    <property type="match status" value="1"/>
</dbReference>
<dbReference type="InterPro" id="IPR016104">
    <property type="entry name" value="Pyr-dep_his/arg-deCO2ase"/>
</dbReference>
<dbReference type="HAMAP" id="MF_01404">
    <property type="entry name" value="PvlArgDC"/>
    <property type="match status" value="1"/>
</dbReference>
<evidence type="ECO:0000256" key="3">
    <source>
        <dbReference type="ARBA" id="ARBA00022793"/>
    </source>
</evidence>
<comment type="catalytic activity">
    <reaction evidence="6">
        <text>L-arginine + H(+) = agmatine + CO2</text>
        <dbReference type="Rhea" id="RHEA:17641"/>
        <dbReference type="ChEBI" id="CHEBI:15378"/>
        <dbReference type="ChEBI" id="CHEBI:16526"/>
        <dbReference type="ChEBI" id="CHEBI:32682"/>
        <dbReference type="ChEBI" id="CHEBI:58145"/>
        <dbReference type="EC" id="4.1.1.19"/>
    </reaction>
</comment>
<accession>A0A0F9TDZ3</accession>
<dbReference type="EC" id="4.1.1.19" evidence="2"/>
<name>A0A0F9TDZ3_9ZZZZ</name>
<evidence type="ECO:0000256" key="4">
    <source>
        <dbReference type="ARBA" id="ARBA00023239"/>
    </source>
</evidence>
<evidence type="ECO:0000256" key="2">
    <source>
        <dbReference type="ARBA" id="ARBA00012426"/>
    </source>
</evidence>
<dbReference type="InterPro" id="IPR016105">
    <property type="entry name" value="Pyr-dep_his/arg-deCO2ase_sand"/>
</dbReference>
<sequence>MSIVIPSRVFLTKGKGQHKEKLTSFELALREATIAPFNLVKVSSIFPPRCKLCSKEEGLKLLKPGQIVFLVISECTTDEAHRMIQASVGLAIPNAPDHYGYLSEHHSFGQNEKEAGQYAEDLAADMLATTLGVNVDTSQIWNEEKNIYKLSDNIVVRTRHITQTAKGEKGLWTTAIAAAIFIL</sequence>
<evidence type="ECO:0000313" key="7">
    <source>
        <dbReference type="EMBL" id="KKN47231.1"/>
    </source>
</evidence>
<dbReference type="PIRSF" id="PIRSF005216">
    <property type="entry name" value="Pyruvoyl-dep_arg_deCO2ase"/>
    <property type="match status" value="1"/>
</dbReference>
<dbReference type="Pfam" id="PF01862">
    <property type="entry name" value="PvlArgDC"/>
    <property type="match status" value="1"/>
</dbReference>
<keyword evidence="4" id="KW-0456">Lyase</keyword>
<dbReference type="InterPro" id="IPR002724">
    <property type="entry name" value="Pyruvoyl-dep_arg_deCO2ase"/>
</dbReference>
<dbReference type="SUPFAM" id="SSF56271">
    <property type="entry name" value="Pyruvoyl-dependent histidine and arginine decarboxylases"/>
    <property type="match status" value="1"/>
</dbReference>
<dbReference type="EMBL" id="LAZR01001288">
    <property type="protein sequence ID" value="KKN47231.1"/>
    <property type="molecule type" value="Genomic_DNA"/>
</dbReference>
<reference evidence="7" key="1">
    <citation type="journal article" date="2015" name="Nature">
        <title>Complex archaea that bridge the gap between prokaryotes and eukaryotes.</title>
        <authorList>
            <person name="Spang A."/>
            <person name="Saw J.H."/>
            <person name="Jorgensen S.L."/>
            <person name="Zaremba-Niedzwiedzka K."/>
            <person name="Martijn J."/>
            <person name="Lind A.E."/>
            <person name="van Eijk R."/>
            <person name="Schleper C."/>
            <person name="Guy L."/>
            <person name="Ettema T.J."/>
        </authorList>
    </citation>
    <scope>NUCLEOTIDE SEQUENCE</scope>
</reference>
<keyword evidence="5" id="KW-0670">Pyruvate</keyword>
<keyword evidence="3" id="KW-0210">Decarboxylase</keyword>
<gene>
    <name evidence="7" type="ORF">LCGC14_0664880</name>
</gene>